<reference evidence="3 4" key="1">
    <citation type="submission" date="2019-12" db="EMBL/GenBank/DDBJ databases">
        <authorList>
            <person name="Kim Y.S."/>
        </authorList>
    </citation>
    <scope>NUCLEOTIDE SEQUENCE [LARGE SCALE GENOMIC DNA]</scope>
    <source>
        <strain evidence="3 4">MMS17-SY077</strain>
    </source>
</reference>
<name>A0A6I4P4U6_9MICO</name>
<dbReference type="Gene3D" id="1.10.10.10">
    <property type="entry name" value="Winged helix-like DNA-binding domain superfamily/Winged helix DNA-binding domain"/>
    <property type="match status" value="1"/>
</dbReference>
<dbReference type="Pfam" id="PF12802">
    <property type="entry name" value="MarR_2"/>
    <property type="match status" value="1"/>
</dbReference>
<gene>
    <name evidence="3" type="ORF">GB864_15570</name>
</gene>
<dbReference type="Pfam" id="PF00480">
    <property type="entry name" value="ROK"/>
    <property type="match status" value="1"/>
</dbReference>
<dbReference type="PANTHER" id="PTHR18964">
    <property type="entry name" value="ROK (REPRESSOR, ORF, KINASE) FAMILY"/>
    <property type="match status" value="1"/>
</dbReference>
<dbReference type="Proteomes" id="UP000438182">
    <property type="component" value="Unassembled WGS sequence"/>
</dbReference>
<dbReference type="RefSeq" id="WP_160426620.1">
    <property type="nucleotide sequence ID" value="NZ_WSTA01000091.1"/>
</dbReference>
<protein>
    <submittedName>
        <fullName evidence="3">ROK family protein</fullName>
    </submittedName>
</protein>
<proteinExistence type="inferred from homology"/>
<evidence type="ECO:0000313" key="3">
    <source>
        <dbReference type="EMBL" id="MWB99965.1"/>
    </source>
</evidence>
<organism evidence="3 4">
    <name type="scientific">Agromyces seonyuensis</name>
    <dbReference type="NCBI Taxonomy" id="2662446"/>
    <lineage>
        <taxon>Bacteria</taxon>
        <taxon>Bacillati</taxon>
        <taxon>Actinomycetota</taxon>
        <taxon>Actinomycetes</taxon>
        <taxon>Micrococcales</taxon>
        <taxon>Microbacteriaceae</taxon>
        <taxon>Agromyces</taxon>
    </lineage>
</organism>
<evidence type="ECO:0000259" key="2">
    <source>
        <dbReference type="Pfam" id="PF12802"/>
    </source>
</evidence>
<dbReference type="SUPFAM" id="SSF53067">
    <property type="entry name" value="Actin-like ATPase domain"/>
    <property type="match status" value="1"/>
</dbReference>
<dbReference type="InterPro" id="IPR000835">
    <property type="entry name" value="HTH_MarR-typ"/>
</dbReference>
<sequence length="401" mass="41074">MSEQIRAVAPERHRALEDVRRRNLADILGIVHRSGRSTRAELTRATGLNRSTIAAIVGELVRRRLVVEQAPEERGGVGRPSFVVVPDPATIAIVVHPEVDAVVIAFVSLGGDVQRRFRFAQQRPPSPAEVVDLVAGIVEGVAAERESGALRVLGVGAAVPGLVRSDRGFVELAPALDWHGVEFARMLEAATGLPAFAANDANCGVLAEHRTAAGTGDFVYLNGGASGIGGGLVVGGRLLGGRSGFAGELGHVLVDPAGPRCRCGSTGCLQAIVELGALRTAAGLDVDGADELLDALVAAIEQPGPAADVVDRQLVALGAALRDAVNVVNPEVIVLGGFLGDLLEATGDRLIEIVRRTALPGAASDVSIVRAESGAGNLLVGAAELVFSGILADPTTAPAAA</sequence>
<dbReference type="AlphaFoldDB" id="A0A6I4P4U6"/>
<dbReference type="SUPFAM" id="SSF46785">
    <property type="entry name" value="Winged helix' DNA-binding domain"/>
    <property type="match status" value="1"/>
</dbReference>
<comment type="similarity">
    <text evidence="1">Belongs to the ROK (NagC/XylR) family.</text>
</comment>
<feature type="domain" description="HTH marR-type" evidence="2">
    <location>
        <begin position="25"/>
        <end position="72"/>
    </location>
</feature>
<comment type="caution">
    <text evidence="3">The sequence shown here is derived from an EMBL/GenBank/DDBJ whole genome shotgun (WGS) entry which is preliminary data.</text>
</comment>
<dbReference type="InterPro" id="IPR043129">
    <property type="entry name" value="ATPase_NBD"/>
</dbReference>
<keyword evidence="4" id="KW-1185">Reference proteome</keyword>
<dbReference type="Gene3D" id="3.30.420.40">
    <property type="match status" value="2"/>
</dbReference>
<dbReference type="InterPro" id="IPR036390">
    <property type="entry name" value="WH_DNA-bd_sf"/>
</dbReference>
<accession>A0A6I4P4U6</accession>
<dbReference type="EMBL" id="WSTA01000091">
    <property type="protein sequence ID" value="MWB99965.1"/>
    <property type="molecule type" value="Genomic_DNA"/>
</dbReference>
<dbReference type="InterPro" id="IPR036388">
    <property type="entry name" value="WH-like_DNA-bd_sf"/>
</dbReference>
<evidence type="ECO:0000256" key="1">
    <source>
        <dbReference type="ARBA" id="ARBA00006479"/>
    </source>
</evidence>
<dbReference type="InterPro" id="IPR000600">
    <property type="entry name" value="ROK"/>
</dbReference>
<dbReference type="PANTHER" id="PTHR18964:SF149">
    <property type="entry name" value="BIFUNCTIONAL UDP-N-ACETYLGLUCOSAMINE 2-EPIMERASE_N-ACETYLMANNOSAMINE KINASE"/>
    <property type="match status" value="1"/>
</dbReference>
<evidence type="ECO:0000313" key="4">
    <source>
        <dbReference type="Proteomes" id="UP000438182"/>
    </source>
</evidence>